<comment type="caution">
    <text evidence="2">The sequence shown here is derived from an EMBL/GenBank/DDBJ whole genome shotgun (WGS) entry which is preliminary data.</text>
</comment>
<dbReference type="SUPFAM" id="SSF55486">
    <property type="entry name" value="Metalloproteases ('zincins'), catalytic domain"/>
    <property type="match status" value="1"/>
</dbReference>
<dbReference type="GO" id="GO:0008237">
    <property type="term" value="F:metallopeptidase activity"/>
    <property type="evidence" value="ECO:0007669"/>
    <property type="project" value="InterPro"/>
</dbReference>
<dbReference type="Pfam" id="PF01433">
    <property type="entry name" value="Peptidase_M1"/>
    <property type="match status" value="1"/>
</dbReference>
<accession>A0A2M8PEE9</accession>
<feature type="domain" description="Peptidase M1 membrane alanine aminopeptidase" evidence="1">
    <location>
        <begin position="341"/>
        <end position="499"/>
    </location>
</feature>
<dbReference type="Proteomes" id="UP000229681">
    <property type="component" value="Unassembled WGS sequence"/>
</dbReference>
<reference evidence="2 3" key="1">
    <citation type="submission" date="2017-11" db="EMBL/GenBank/DDBJ databases">
        <title>Evolution of Phototrophy in the Chloroflexi Phylum Driven by Horizontal Gene Transfer.</title>
        <authorList>
            <person name="Ward L.M."/>
            <person name="Hemp J."/>
            <person name="Shih P.M."/>
            <person name="Mcglynn S.E."/>
            <person name="Fischer W."/>
        </authorList>
    </citation>
    <scope>NUCLEOTIDE SEQUENCE [LARGE SCALE GENOMIC DNA]</scope>
    <source>
        <strain evidence="2">JP3_13</strain>
    </source>
</reference>
<protein>
    <recommendedName>
        <fullName evidence="1">Peptidase M1 membrane alanine aminopeptidase domain-containing protein</fullName>
    </recommendedName>
</protein>
<gene>
    <name evidence="2" type="ORF">CUN49_08030</name>
</gene>
<evidence type="ECO:0000313" key="2">
    <source>
        <dbReference type="EMBL" id="PJF35929.1"/>
    </source>
</evidence>
<evidence type="ECO:0000259" key="1">
    <source>
        <dbReference type="Pfam" id="PF01433"/>
    </source>
</evidence>
<dbReference type="AlphaFoldDB" id="A0A2M8PEE9"/>
<dbReference type="InterPro" id="IPR027268">
    <property type="entry name" value="Peptidase_M4/M1_CTD_sf"/>
</dbReference>
<dbReference type="EMBL" id="PGTM01000095">
    <property type="protein sequence ID" value="PJF35929.1"/>
    <property type="molecule type" value="Genomic_DNA"/>
</dbReference>
<evidence type="ECO:0000313" key="3">
    <source>
        <dbReference type="Proteomes" id="UP000229681"/>
    </source>
</evidence>
<dbReference type="GO" id="GO:0008270">
    <property type="term" value="F:zinc ion binding"/>
    <property type="evidence" value="ECO:0007669"/>
    <property type="project" value="InterPro"/>
</dbReference>
<dbReference type="InterPro" id="IPR014782">
    <property type="entry name" value="Peptidase_M1_dom"/>
</dbReference>
<dbReference type="Gene3D" id="1.10.390.10">
    <property type="entry name" value="Neutral Protease Domain 2"/>
    <property type="match status" value="1"/>
</dbReference>
<name>A0A2M8PEE9_9CHLR</name>
<organism evidence="2 3">
    <name type="scientific">Candidatus Thermofonsia Clade 1 bacterium</name>
    <dbReference type="NCBI Taxonomy" id="2364210"/>
    <lineage>
        <taxon>Bacteria</taxon>
        <taxon>Bacillati</taxon>
        <taxon>Chloroflexota</taxon>
        <taxon>Candidatus Thermofontia</taxon>
        <taxon>Candidatus Thermofonsia Clade 1</taxon>
    </lineage>
</organism>
<proteinExistence type="predicted"/>
<sequence>MARIPETARLVIASLGFLLCIACGLADFAAQPTSPFAAEPPRFGTLAPIVSATPNFTVTLPATRTPWLQGDLCGVPESDSAIRYHVSAQIDPVAHSVRAELRAEYRNTAAVPLDTLLMYVDPNNTEGIFTLEALESAPESAVRVLDHALEQARLTLQLERALPVGCRAVVQLRFTVRVPSLANARMKYLSYTDRQLNLGHWLPEFAPRLNGAWLLPRAWRIGEYMLSEQADFEAEIVLSGTEAAELIAPGEVERLGDRNWHVRFRNGRSLPLVVSAKMARLSAQTANGERIDLYHFITADGKPSAAHLHALQTAQQAVERYTQLFGNMLYDRLVIVEGDFFDGMEFSGLVHVGSHWFSAFNGRDDSWLTLITAHEVAHQWWYAQVMTSQGEAPYLDEALSIYAELLYLEGVRPDLVSWWWTFRIKAYQPRGYVDSAVYEFQDARLYINAVYLRGAQMLQELREALGEVAFFTWLRRYLYSGSGRIATAEDFWRAMSAEAYLRTAEIRLRYLRQPEILPSATPTPADPLSS</sequence>